<accession>A0ABT1EEP5</accession>
<dbReference type="Pfam" id="PF10437">
    <property type="entry name" value="Lip_prot_lig_C"/>
    <property type="match status" value="1"/>
</dbReference>
<keyword evidence="10" id="KW-1185">Reference proteome</keyword>
<dbReference type="InterPro" id="IPR004562">
    <property type="entry name" value="LipoylTrfase_LipoateP_Ligase"/>
</dbReference>
<dbReference type="EC" id="6.3.1.20" evidence="3"/>
<dbReference type="PROSITE" id="PS51733">
    <property type="entry name" value="BPL_LPL_CATALYTIC"/>
    <property type="match status" value="1"/>
</dbReference>
<evidence type="ECO:0000256" key="6">
    <source>
        <dbReference type="ARBA" id="ARBA00022840"/>
    </source>
</evidence>
<dbReference type="PANTHER" id="PTHR12561">
    <property type="entry name" value="LIPOATE-PROTEIN LIGASE"/>
    <property type="match status" value="1"/>
</dbReference>
<gene>
    <name evidence="9" type="ORF">NK125_10960</name>
</gene>
<evidence type="ECO:0000256" key="4">
    <source>
        <dbReference type="ARBA" id="ARBA00022598"/>
    </source>
</evidence>
<reference evidence="9 10" key="1">
    <citation type="journal article" date="2022" name="Genome Biol. Evol.">
        <title>Host diet, physiology and behaviors set the stage for Lachnospiraceae cladogenesis.</title>
        <authorList>
            <person name="Vera-Ponce De Leon A."/>
            <person name="Schneider M."/>
            <person name="Jahnes B.C."/>
            <person name="Sadowski V."/>
            <person name="Camuy-Velez L.A."/>
            <person name="Duan J."/>
            <person name="Sabree Z.L."/>
        </authorList>
    </citation>
    <scope>NUCLEOTIDE SEQUENCE [LARGE SCALE GENOMIC DNA]</scope>
    <source>
        <strain evidence="9 10">PAL113</strain>
    </source>
</reference>
<evidence type="ECO:0000256" key="1">
    <source>
        <dbReference type="ARBA" id="ARBA00005085"/>
    </source>
</evidence>
<dbReference type="PANTHER" id="PTHR12561:SF3">
    <property type="entry name" value="LIPOYLTRANSFERASE 1, MITOCHONDRIAL"/>
    <property type="match status" value="1"/>
</dbReference>
<evidence type="ECO:0000313" key="9">
    <source>
        <dbReference type="EMBL" id="MCP1102937.1"/>
    </source>
</evidence>
<dbReference type="InterPro" id="IPR045864">
    <property type="entry name" value="aa-tRNA-synth_II/BPL/LPL"/>
</dbReference>
<feature type="domain" description="BPL/LPL catalytic" evidence="8">
    <location>
        <begin position="26"/>
        <end position="209"/>
    </location>
</feature>
<dbReference type="RefSeq" id="WP_262066722.1">
    <property type="nucleotide sequence ID" value="NZ_JAMXOD010000015.1"/>
</dbReference>
<dbReference type="Gene3D" id="3.30.930.10">
    <property type="entry name" value="Bira Bifunctional Protein, Domain 2"/>
    <property type="match status" value="1"/>
</dbReference>
<name>A0ABT1EEP5_9FIRM</name>
<comment type="catalytic activity">
    <reaction evidence="7">
        <text>L-lysyl-[lipoyl-carrier protein] + (R)-lipoate + ATP = N(6)-[(R)-lipoyl]-L-lysyl-[lipoyl-carrier protein] + AMP + diphosphate + H(+)</text>
        <dbReference type="Rhea" id="RHEA:49288"/>
        <dbReference type="Rhea" id="RHEA-COMP:10500"/>
        <dbReference type="Rhea" id="RHEA-COMP:10502"/>
        <dbReference type="ChEBI" id="CHEBI:15378"/>
        <dbReference type="ChEBI" id="CHEBI:29969"/>
        <dbReference type="ChEBI" id="CHEBI:30616"/>
        <dbReference type="ChEBI" id="CHEBI:33019"/>
        <dbReference type="ChEBI" id="CHEBI:83088"/>
        <dbReference type="ChEBI" id="CHEBI:83099"/>
        <dbReference type="ChEBI" id="CHEBI:456215"/>
        <dbReference type="EC" id="6.3.1.20"/>
    </reaction>
</comment>
<dbReference type="Proteomes" id="UP001523566">
    <property type="component" value="Unassembled WGS sequence"/>
</dbReference>
<organism evidence="9 10">
    <name type="scientific">Aequitasia blattaphilus</name>
    <dbReference type="NCBI Taxonomy" id="2949332"/>
    <lineage>
        <taxon>Bacteria</taxon>
        <taxon>Bacillati</taxon>
        <taxon>Bacillota</taxon>
        <taxon>Clostridia</taxon>
        <taxon>Lachnospirales</taxon>
        <taxon>Lachnospiraceae</taxon>
        <taxon>Aequitasia</taxon>
    </lineage>
</organism>
<keyword evidence="6" id="KW-0067">ATP-binding</keyword>
<comment type="pathway">
    <text evidence="2">Protein modification; protein lipoylation via exogenous pathway; protein N(6)-(lipoyl)lysine from lipoate: step 1/2.</text>
</comment>
<evidence type="ECO:0000256" key="7">
    <source>
        <dbReference type="ARBA" id="ARBA00048037"/>
    </source>
</evidence>
<dbReference type="CDD" id="cd16443">
    <property type="entry name" value="LplA"/>
    <property type="match status" value="1"/>
</dbReference>
<proteinExistence type="predicted"/>
<dbReference type="EMBL" id="JAMZFW010000015">
    <property type="protein sequence ID" value="MCP1102937.1"/>
    <property type="molecule type" value="Genomic_DNA"/>
</dbReference>
<evidence type="ECO:0000256" key="2">
    <source>
        <dbReference type="ARBA" id="ARBA00005124"/>
    </source>
</evidence>
<evidence type="ECO:0000259" key="8">
    <source>
        <dbReference type="PROSITE" id="PS51733"/>
    </source>
</evidence>
<evidence type="ECO:0000256" key="3">
    <source>
        <dbReference type="ARBA" id="ARBA00012367"/>
    </source>
</evidence>
<dbReference type="Gene3D" id="3.30.390.50">
    <property type="entry name" value="CO dehydrogenase flavoprotein, C-terminal domain"/>
    <property type="match status" value="1"/>
</dbReference>
<keyword evidence="5" id="KW-0547">Nucleotide-binding</keyword>
<dbReference type="GO" id="GO:0016979">
    <property type="term" value="F:lipoate-protein ligase activity"/>
    <property type="evidence" value="ECO:0007669"/>
    <property type="project" value="UniProtKB-EC"/>
</dbReference>
<sequence length="328" mass="37267">MIFIESTSTNPAFNLALEEYVFDYMPKDQEYFMLWQNENTIVVGKHQNTVEEINAAYVKERGIQVVRRLSGGGAVYHDLGNINFTFVVDADNIEQLNLQAFCQPVVKTLERLGVEAEQSGRNDITIDGKKFSGNSQYIKGKRIMHHGTLMFDSDLSVVAGALKVTGDKIQSKGFKSIRSRVTNIRPHIPADVDLERFKQVLREYMVQGEMTQYTLTKEDIEEVKKIQRERYDTWEWNYGASPEFQIQKSRRIEGCGKIDISMNVENGVITDYDSRGDYFGEGATPELKEKLIGCRLEEGALQEALKGFGLGACYSNLSLDDYIEVLCM</sequence>
<dbReference type="SUPFAM" id="SSF82649">
    <property type="entry name" value="SufE/NifU"/>
    <property type="match status" value="1"/>
</dbReference>
<protein>
    <recommendedName>
        <fullName evidence="3">lipoate--protein ligase</fullName>
        <ecNumber evidence="3">6.3.1.20</ecNumber>
    </recommendedName>
</protein>
<dbReference type="InterPro" id="IPR004143">
    <property type="entry name" value="BPL_LPL_catalytic"/>
</dbReference>
<comment type="pathway">
    <text evidence="1">Protein modification; protein lipoylation via exogenous pathway; protein N(6)-(lipoyl)lysine from lipoate: step 2/2.</text>
</comment>
<evidence type="ECO:0000256" key="5">
    <source>
        <dbReference type="ARBA" id="ARBA00022741"/>
    </source>
</evidence>
<dbReference type="SUPFAM" id="SSF55681">
    <property type="entry name" value="Class II aaRS and biotin synthetases"/>
    <property type="match status" value="1"/>
</dbReference>
<comment type="caution">
    <text evidence="9">The sequence shown here is derived from an EMBL/GenBank/DDBJ whole genome shotgun (WGS) entry which is preliminary data.</text>
</comment>
<dbReference type="NCBIfam" id="TIGR00545">
    <property type="entry name" value="lipoyltrans"/>
    <property type="match status" value="1"/>
</dbReference>
<keyword evidence="4 9" id="KW-0436">Ligase</keyword>
<dbReference type="InterPro" id="IPR019491">
    <property type="entry name" value="Lipoate_protein_ligase_C"/>
</dbReference>
<dbReference type="Pfam" id="PF21948">
    <property type="entry name" value="LplA-B_cat"/>
    <property type="match status" value="1"/>
</dbReference>
<evidence type="ECO:0000313" key="10">
    <source>
        <dbReference type="Proteomes" id="UP001523566"/>
    </source>
</evidence>